<name>A0A915DR55_9BILA</name>
<sequence>MNTCPKPNGGRTISYRISSMSYIIGCGQLHGKATKSLMLTHFNHQGPPGNGRVYIIIAKGDSPMEIVLIYVGSSFGNWIVRERDHRADAKFRDCRELGFVTFLENASTEAIRHCELE</sequence>
<accession>A0A915DR55</accession>
<protein>
    <submittedName>
        <fullName evidence="2">Uncharacterized protein</fullName>
    </submittedName>
</protein>
<dbReference type="WBParaSite" id="jg22252">
    <property type="protein sequence ID" value="jg22252"/>
    <property type="gene ID" value="jg22252"/>
</dbReference>
<dbReference type="AlphaFoldDB" id="A0A915DR55"/>
<reference evidence="2" key="1">
    <citation type="submission" date="2022-11" db="UniProtKB">
        <authorList>
            <consortium name="WormBaseParasite"/>
        </authorList>
    </citation>
    <scope>IDENTIFICATION</scope>
</reference>
<evidence type="ECO:0000313" key="2">
    <source>
        <dbReference type="WBParaSite" id="jg22252"/>
    </source>
</evidence>
<proteinExistence type="predicted"/>
<evidence type="ECO:0000313" key="1">
    <source>
        <dbReference type="Proteomes" id="UP000887574"/>
    </source>
</evidence>
<dbReference type="Proteomes" id="UP000887574">
    <property type="component" value="Unplaced"/>
</dbReference>
<keyword evidence="1" id="KW-1185">Reference proteome</keyword>
<organism evidence="1 2">
    <name type="scientific">Ditylenchus dipsaci</name>
    <dbReference type="NCBI Taxonomy" id="166011"/>
    <lineage>
        <taxon>Eukaryota</taxon>
        <taxon>Metazoa</taxon>
        <taxon>Ecdysozoa</taxon>
        <taxon>Nematoda</taxon>
        <taxon>Chromadorea</taxon>
        <taxon>Rhabditida</taxon>
        <taxon>Tylenchina</taxon>
        <taxon>Tylenchomorpha</taxon>
        <taxon>Sphaerularioidea</taxon>
        <taxon>Anguinidae</taxon>
        <taxon>Anguininae</taxon>
        <taxon>Ditylenchus</taxon>
    </lineage>
</organism>